<feature type="compositionally biased region" description="Low complexity" evidence="1">
    <location>
        <begin position="151"/>
        <end position="171"/>
    </location>
</feature>
<name>A0ABQ8FMD9_9FUNG</name>
<feature type="compositionally biased region" description="Polar residues" evidence="1">
    <location>
        <begin position="136"/>
        <end position="150"/>
    </location>
</feature>
<feature type="compositionally biased region" description="Polar residues" evidence="1">
    <location>
        <begin position="116"/>
        <end position="127"/>
    </location>
</feature>
<accession>A0ABQ8FMD9</accession>
<proteinExistence type="predicted"/>
<reference evidence="2 3" key="1">
    <citation type="submission" date="2021-02" db="EMBL/GenBank/DDBJ databases">
        <title>Variation within the Batrachochytrium salamandrivorans European outbreak.</title>
        <authorList>
            <person name="Kelly M."/>
            <person name="Pasmans F."/>
            <person name="Shea T.P."/>
            <person name="Munoz J.F."/>
            <person name="Carranza S."/>
            <person name="Cuomo C.A."/>
            <person name="Martel A."/>
        </authorList>
    </citation>
    <scope>NUCLEOTIDE SEQUENCE [LARGE SCALE GENOMIC DNA]</scope>
    <source>
        <strain evidence="2 3">AMFP18/2</strain>
    </source>
</reference>
<organism evidence="2 3">
    <name type="scientific">Batrachochytrium salamandrivorans</name>
    <dbReference type="NCBI Taxonomy" id="1357716"/>
    <lineage>
        <taxon>Eukaryota</taxon>
        <taxon>Fungi</taxon>
        <taxon>Fungi incertae sedis</taxon>
        <taxon>Chytridiomycota</taxon>
        <taxon>Chytridiomycota incertae sedis</taxon>
        <taxon>Chytridiomycetes</taxon>
        <taxon>Rhizophydiales</taxon>
        <taxon>Rhizophydiales incertae sedis</taxon>
        <taxon>Batrachochytrium</taxon>
    </lineage>
</organism>
<comment type="caution">
    <text evidence="2">The sequence shown here is derived from an EMBL/GenBank/DDBJ whole genome shotgun (WGS) entry which is preliminary data.</text>
</comment>
<gene>
    <name evidence="2" type="ORF">BASA50_002547</name>
</gene>
<dbReference type="Proteomes" id="UP001648503">
    <property type="component" value="Unassembled WGS sequence"/>
</dbReference>
<keyword evidence="3" id="KW-1185">Reference proteome</keyword>
<evidence type="ECO:0000313" key="3">
    <source>
        <dbReference type="Proteomes" id="UP001648503"/>
    </source>
</evidence>
<protein>
    <submittedName>
        <fullName evidence="2">Uncharacterized protein</fullName>
    </submittedName>
</protein>
<sequence>MKPPQQATQLLESSGVSDFGDFTAFTSAPASTPFSGTGSMTLGSNMQPVQTFQTANGGLGGGFAEFSSSGMSSAMSVSMQTPAKPAAMPDAFSKLVSLDASALTPGAKREEALRPSLNSLGSAQPSGGSIGFGGANYSSGGMLQPMQITTQQRSHPQQSKPQSSIQPQLFF</sequence>
<evidence type="ECO:0000256" key="1">
    <source>
        <dbReference type="SAM" id="MobiDB-lite"/>
    </source>
</evidence>
<dbReference type="EMBL" id="JAFCIX010000047">
    <property type="protein sequence ID" value="KAH6600155.1"/>
    <property type="molecule type" value="Genomic_DNA"/>
</dbReference>
<feature type="region of interest" description="Disordered" evidence="1">
    <location>
        <begin position="105"/>
        <end position="171"/>
    </location>
</feature>
<evidence type="ECO:0000313" key="2">
    <source>
        <dbReference type="EMBL" id="KAH6600155.1"/>
    </source>
</evidence>